<dbReference type="Pfam" id="PF01011">
    <property type="entry name" value="PQQ"/>
    <property type="match status" value="1"/>
</dbReference>
<dbReference type="EMBL" id="JACHMF010000001">
    <property type="protein sequence ID" value="MBB4693051.1"/>
    <property type="molecule type" value="Genomic_DNA"/>
</dbReference>
<protein>
    <submittedName>
        <fullName evidence="7">Polyvinyl alcohol dehydrogenase (Cytochrome)</fullName>
        <ecNumber evidence="7">1.1.2.6</ecNumber>
    </submittedName>
</protein>
<dbReference type="RefSeq" id="WP_184951712.1">
    <property type="nucleotide sequence ID" value="NZ_BOMC01000083.1"/>
</dbReference>
<dbReference type="Pfam" id="PF13360">
    <property type="entry name" value="PQQ_2"/>
    <property type="match status" value="1"/>
</dbReference>
<feature type="signal peptide" evidence="4">
    <location>
        <begin position="1"/>
        <end position="32"/>
    </location>
</feature>
<evidence type="ECO:0000313" key="7">
    <source>
        <dbReference type="EMBL" id="MBB4693051.1"/>
    </source>
</evidence>
<dbReference type="SMART" id="SM00564">
    <property type="entry name" value="PQQ"/>
    <property type="match status" value="7"/>
</dbReference>
<evidence type="ECO:0000256" key="1">
    <source>
        <dbReference type="ARBA" id="ARBA00001931"/>
    </source>
</evidence>
<evidence type="ECO:0000313" key="8">
    <source>
        <dbReference type="Proteomes" id="UP000542742"/>
    </source>
</evidence>
<evidence type="ECO:0000256" key="4">
    <source>
        <dbReference type="SAM" id="SignalP"/>
    </source>
</evidence>
<sequence>MLHSLRRRSVRVLGLLTALTVAVAASTTPATAGTLTDWTMNGNNLLNTRSNLLETKITTKNVSRLKAKWTFATHGDVSATPIVAKGAVYFPDWGGYLYKLDAATGQQIWSKKISDYDGVTGSLSRTAVAISGNTLFLGTQVGANLLAVDATTGALKWKTQLDPHVAAILTMSPVVHNGVVYEGVSSTEGEMSAFDPTYKCCTFRGNFNAVDANTGKVLWKRYMVPDNGNQPTGYAGGAMWGTPAIDPVRGTVYVTSGQNYRVPDSVNQCQNNGGTPPQCYSPDNHIDSILALNLKTGAIKWATGAMRFDAWNASCIPGLPPNNCPANPGYDYDFGDGAHIFGFKDKNGKLRDAVGGGEKSGEYWALDPDTGNVLWSAAPGPGGHVGGIMWGTAWDAKRIYVAEANFFKTPYQLADGTPSTGSSYAALDPATGRVQWQVPDPTPGFAWGPLTVAADVLYGSSTSGHMYAMDSATGRILWDFTAPYSSNSGASVVDGVVYWGNGYAKFANGAGTTGSFTSGTFYAFSVDGK</sequence>
<dbReference type="PANTHER" id="PTHR32303">
    <property type="entry name" value="QUINOPROTEIN ALCOHOL DEHYDROGENASE (CYTOCHROME C)"/>
    <property type="match status" value="1"/>
</dbReference>
<comment type="cofactor">
    <cofactor evidence="1">
        <name>pyrroloquinoline quinone</name>
        <dbReference type="ChEBI" id="CHEBI:58442"/>
    </cofactor>
</comment>
<keyword evidence="4" id="KW-0732">Signal</keyword>
<dbReference type="PANTHER" id="PTHR32303:SF10">
    <property type="entry name" value="OUTER MEMBRANE PROTEIN ASSEMBLY FACTOR BAMB"/>
    <property type="match status" value="1"/>
</dbReference>
<feature type="chain" id="PRO_5039526727" evidence="4">
    <location>
        <begin position="33"/>
        <end position="529"/>
    </location>
</feature>
<reference evidence="7 8" key="1">
    <citation type="submission" date="2020-08" db="EMBL/GenBank/DDBJ databases">
        <title>Sequencing the genomes of 1000 actinobacteria strains.</title>
        <authorList>
            <person name="Klenk H.-P."/>
        </authorList>
    </citation>
    <scope>NUCLEOTIDE SEQUENCE [LARGE SCALE GENOMIC DNA]</scope>
    <source>
        <strain evidence="7 8">DSM 45518</strain>
    </source>
</reference>
<comment type="caution">
    <text evidence="7">The sequence shown here is derived from an EMBL/GenBank/DDBJ whole genome shotgun (WGS) entry which is preliminary data.</text>
</comment>
<dbReference type="SUPFAM" id="SSF50998">
    <property type="entry name" value="Quinoprotein alcohol dehydrogenase-like"/>
    <property type="match status" value="1"/>
</dbReference>
<gene>
    <name evidence="7" type="ORF">BKA14_003199</name>
</gene>
<feature type="domain" description="Pyrrolo-quinoline quinone repeat" evidence="6">
    <location>
        <begin position="425"/>
        <end position="498"/>
    </location>
</feature>
<evidence type="ECO:0000259" key="6">
    <source>
        <dbReference type="Pfam" id="PF13360"/>
    </source>
</evidence>
<evidence type="ECO:0000259" key="5">
    <source>
        <dbReference type="Pfam" id="PF01011"/>
    </source>
</evidence>
<dbReference type="InterPro" id="IPR011047">
    <property type="entry name" value="Quinoprotein_ADH-like_sf"/>
</dbReference>
<keyword evidence="3 7" id="KW-0560">Oxidoreductase</keyword>
<dbReference type="InterPro" id="IPR018391">
    <property type="entry name" value="PQQ_b-propeller_rpt"/>
</dbReference>
<evidence type="ECO:0000256" key="3">
    <source>
        <dbReference type="ARBA" id="ARBA00023002"/>
    </source>
</evidence>
<name>A0A7W7CU69_9ACTN</name>
<evidence type="ECO:0000256" key="2">
    <source>
        <dbReference type="ARBA" id="ARBA00008156"/>
    </source>
</evidence>
<dbReference type="AlphaFoldDB" id="A0A7W7CU69"/>
<dbReference type="EC" id="1.1.2.6" evidence="7"/>
<accession>A0A7W7CU69</accession>
<organism evidence="7 8">
    <name type="scientific">Paractinoplanes abujensis</name>
    <dbReference type="NCBI Taxonomy" id="882441"/>
    <lineage>
        <taxon>Bacteria</taxon>
        <taxon>Bacillati</taxon>
        <taxon>Actinomycetota</taxon>
        <taxon>Actinomycetes</taxon>
        <taxon>Micromonosporales</taxon>
        <taxon>Micromonosporaceae</taxon>
        <taxon>Paractinoplanes</taxon>
    </lineage>
</organism>
<comment type="similarity">
    <text evidence="2">Belongs to the bacterial PQQ dehydrogenase family.</text>
</comment>
<dbReference type="Proteomes" id="UP000542742">
    <property type="component" value="Unassembled WGS sequence"/>
</dbReference>
<feature type="domain" description="Pyrrolo-quinoline quinone repeat" evidence="5">
    <location>
        <begin position="39"/>
        <end position="312"/>
    </location>
</feature>
<dbReference type="InterPro" id="IPR002372">
    <property type="entry name" value="PQQ_rpt_dom"/>
</dbReference>
<keyword evidence="8" id="KW-1185">Reference proteome</keyword>
<dbReference type="Gene3D" id="2.140.10.10">
    <property type="entry name" value="Quinoprotein alcohol dehydrogenase-like superfamily"/>
    <property type="match status" value="1"/>
</dbReference>
<dbReference type="GO" id="GO:0047059">
    <property type="term" value="F:polyvinyl alcohol dehydrogenase (cytochrome) activity"/>
    <property type="evidence" value="ECO:0007669"/>
    <property type="project" value="UniProtKB-EC"/>
</dbReference>
<proteinExistence type="inferred from homology"/>